<evidence type="ECO:0000313" key="3">
    <source>
        <dbReference type="EMBL" id="KKT37714.1"/>
    </source>
</evidence>
<dbReference type="EMBL" id="LCHM01000019">
    <property type="protein sequence ID" value="KKT37714.1"/>
    <property type="molecule type" value="Genomic_DNA"/>
</dbReference>
<dbReference type="SUPFAM" id="SSF51261">
    <property type="entry name" value="Duplicated hybrid motif"/>
    <property type="match status" value="1"/>
</dbReference>
<dbReference type="AlphaFoldDB" id="A0A0G1JQG9"/>
<dbReference type="GO" id="GO:0004222">
    <property type="term" value="F:metalloendopeptidase activity"/>
    <property type="evidence" value="ECO:0007669"/>
    <property type="project" value="TreeGrafter"/>
</dbReference>
<dbReference type="PANTHER" id="PTHR21666:SF270">
    <property type="entry name" value="MUREIN HYDROLASE ACTIVATOR ENVC"/>
    <property type="match status" value="1"/>
</dbReference>
<dbReference type="Proteomes" id="UP000034617">
    <property type="component" value="Unassembled WGS sequence"/>
</dbReference>
<evidence type="ECO:0000256" key="1">
    <source>
        <dbReference type="SAM" id="MobiDB-lite"/>
    </source>
</evidence>
<sequence length="519" mass="57476">MIGCVPGGVAKPDSQQDDSSSPDISSFTIPPSPDKPASGEDPFANGFYFSLPWENGRTGWLTAGGHKWLGQDNPGIGTALPDETIRPALDFGPPRERGSNVDPSLFWVNASASGTVTQASEGLIEIDHGNGLTSIYRHEQNVKVHVGDPVQRGQIIASFGSVDTEYPHLHFEAESNGDPLSAEILVFEGGLRPRNDEGNYDGWLLGSNNITITALNGLQCDLINISSADCDGRTNAVQNGVEPREIEVSETSPTMQPREGEITYLEIRGDEFEEAWRRGYNALLDFLATPQRYENTEPTDDGTLISAARFSADYSALAPYQDYVITESIRRLDELGEWGEPFPEPWLIELSSVAIREENGEKVLYLYRAETRIHGFRFDHVNSGDRDDGSEIDYFSGHSESQEYRGTNLRIAHFRGNEDIEKLLEEAEKIDLPDFAPTEFTSFQGMDVIFDYGDWSFDAPGGLADFYTFAGINFPTDATSDGSQWETVQYYYYDNRTDILTNEGCKATPGCVPQERSSL</sequence>
<dbReference type="InterPro" id="IPR050570">
    <property type="entry name" value="Cell_wall_metabolism_enzyme"/>
</dbReference>
<dbReference type="InterPro" id="IPR011055">
    <property type="entry name" value="Dup_hybrid_motif"/>
</dbReference>
<dbReference type="InterPro" id="IPR016047">
    <property type="entry name" value="M23ase_b-sheet_dom"/>
</dbReference>
<dbReference type="CDD" id="cd12797">
    <property type="entry name" value="M23_peptidase"/>
    <property type="match status" value="1"/>
</dbReference>
<reference evidence="3 4" key="1">
    <citation type="journal article" date="2015" name="Nature">
        <title>rRNA introns, odd ribosomes, and small enigmatic genomes across a large radiation of phyla.</title>
        <authorList>
            <person name="Brown C.T."/>
            <person name="Hug L.A."/>
            <person name="Thomas B.C."/>
            <person name="Sharon I."/>
            <person name="Castelle C.J."/>
            <person name="Singh A."/>
            <person name="Wilkins M.J."/>
            <person name="Williams K.H."/>
            <person name="Banfield J.F."/>
        </authorList>
    </citation>
    <scope>NUCLEOTIDE SEQUENCE [LARGE SCALE GENOMIC DNA]</scope>
</reference>
<comment type="caution">
    <text evidence="3">The sequence shown here is derived from an EMBL/GenBank/DDBJ whole genome shotgun (WGS) entry which is preliminary data.</text>
</comment>
<feature type="region of interest" description="Disordered" evidence="1">
    <location>
        <begin position="1"/>
        <end position="41"/>
    </location>
</feature>
<organism evidence="3 4">
    <name type="scientific">Candidatus Gottesmanbacteria bacterium GW2011_GWB1_44_11c</name>
    <dbReference type="NCBI Taxonomy" id="1618447"/>
    <lineage>
        <taxon>Bacteria</taxon>
        <taxon>Candidatus Gottesmaniibacteriota</taxon>
    </lineage>
</organism>
<evidence type="ECO:0000259" key="2">
    <source>
        <dbReference type="Pfam" id="PF01551"/>
    </source>
</evidence>
<name>A0A0G1JQG9_9BACT</name>
<evidence type="ECO:0000313" key="4">
    <source>
        <dbReference type="Proteomes" id="UP000034617"/>
    </source>
</evidence>
<dbReference type="Pfam" id="PF01551">
    <property type="entry name" value="Peptidase_M23"/>
    <property type="match status" value="1"/>
</dbReference>
<proteinExistence type="predicted"/>
<gene>
    <name evidence="3" type="ORF">UW22_C0019G0005</name>
</gene>
<dbReference type="PANTHER" id="PTHR21666">
    <property type="entry name" value="PEPTIDASE-RELATED"/>
    <property type="match status" value="1"/>
</dbReference>
<feature type="domain" description="M23ase beta-sheet core" evidence="2">
    <location>
        <begin position="108"/>
        <end position="180"/>
    </location>
</feature>
<dbReference type="Gene3D" id="2.70.70.10">
    <property type="entry name" value="Glucose Permease (Domain IIA)"/>
    <property type="match status" value="1"/>
</dbReference>
<protein>
    <submittedName>
        <fullName evidence="3">Peptidoglycan-binding LysM</fullName>
    </submittedName>
</protein>
<accession>A0A0G1JQG9</accession>
<feature type="compositionally biased region" description="Low complexity" evidence="1">
    <location>
        <begin position="17"/>
        <end position="29"/>
    </location>
</feature>